<keyword evidence="4" id="KW-0493">Microtubule</keyword>
<reference evidence="12" key="1">
    <citation type="submission" date="2021-02" db="EMBL/GenBank/DDBJ databases">
        <authorList>
            <person name="Dougan E. K."/>
            <person name="Rhodes N."/>
            <person name="Thang M."/>
            <person name="Chan C."/>
        </authorList>
    </citation>
    <scope>NUCLEOTIDE SEQUENCE</scope>
</reference>
<keyword evidence="7" id="KW-0175">Coiled coil</keyword>
<evidence type="ECO:0000313" key="12">
    <source>
        <dbReference type="EMBL" id="CAE8644120.1"/>
    </source>
</evidence>
<dbReference type="Proteomes" id="UP000626109">
    <property type="component" value="Unassembled WGS sequence"/>
</dbReference>
<dbReference type="PANTHER" id="PTHR45783:SF3">
    <property type="entry name" value="KINESIN LIGHT CHAIN"/>
    <property type="match status" value="1"/>
</dbReference>
<dbReference type="GO" id="GO:0007018">
    <property type="term" value="P:microtubule-based movement"/>
    <property type="evidence" value="ECO:0007669"/>
    <property type="project" value="TreeGrafter"/>
</dbReference>
<feature type="signal peptide" evidence="11">
    <location>
        <begin position="1"/>
        <end position="26"/>
    </location>
</feature>
<evidence type="ECO:0000256" key="6">
    <source>
        <dbReference type="ARBA" id="ARBA00022803"/>
    </source>
</evidence>
<dbReference type="Pfam" id="PF13424">
    <property type="entry name" value="TPR_12"/>
    <property type="match status" value="1"/>
</dbReference>
<evidence type="ECO:0000256" key="11">
    <source>
        <dbReference type="SAM" id="SignalP"/>
    </source>
</evidence>
<dbReference type="InterPro" id="IPR019734">
    <property type="entry name" value="TPR_rpt"/>
</dbReference>
<comment type="subcellular location">
    <subcellularLocation>
        <location evidence="1">Cytoplasm</location>
        <location evidence="1">Cytoskeleton</location>
    </subcellularLocation>
</comment>
<dbReference type="EMBL" id="CAJNNW010002303">
    <property type="protein sequence ID" value="CAE8644120.1"/>
    <property type="molecule type" value="Genomic_DNA"/>
</dbReference>
<dbReference type="GO" id="GO:0005871">
    <property type="term" value="C:kinesin complex"/>
    <property type="evidence" value="ECO:0007669"/>
    <property type="project" value="InterPro"/>
</dbReference>
<evidence type="ECO:0000313" key="13">
    <source>
        <dbReference type="Proteomes" id="UP000626109"/>
    </source>
</evidence>
<feature type="chain" id="PRO_5032689039" evidence="11">
    <location>
        <begin position="27"/>
        <end position="531"/>
    </location>
</feature>
<feature type="compositionally biased region" description="Low complexity" evidence="10">
    <location>
        <begin position="319"/>
        <end position="340"/>
    </location>
</feature>
<evidence type="ECO:0000256" key="1">
    <source>
        <dbReference type="ARBA" id="ARBA00004245"/>
    </source>
</evidence>
<evidence type="ECO:0000256" key="4">
    <source>
        <dbReference type="ARBA" id="ARBA00022701"/>
    </source>
</evidence>
<feature type="compositionally biased region" description="Low complexity" evidence="10">
    <location>
        <begin position="33"/>
        <end position="55"/>
    </location>
</feature>
<dbReference type="InterPro" id="IPR011990">
    <property type="entry name" value="TPR-like_helical_dom_sf"/>
</dbReference>
<dbReference type="InterPro" id="IPR002151">
    <property type="entry name" value="Kinesin_light"/>
</dbReference>
<evidence type="ECO:0000256" key="7">
    <source>
        <dbReference type="ARBA" id="ARBA00023054"/>
    </source>
</evidence>
<keyword evidence="6" id="KW-0802">TPR repeat</keyword>
<evidence type="ECO:0000256" key="2">
    <source>
        <dbReference type="ARBA" id="ARBA00009622"/>
    </source>
</evidence>
<evidence type="ECO:0000256" key="10">
    <source>
        <dbReference type="SAM" id="MobiDB-lite"/>
    </source>
</evidence>
<feature type="region of interest" description="Disordered" evidence="10">
    <location>
        <begin position="33"/>
        <end position="101"/>
    </location>
</feature>
<protein>
    <submittedName>
        <fullName evidence="12">Uncharacterized protein</fullName>
    </submittedName>
</protein>
<feature type="region of interest" description="Disordered" evidence="10">
    <location>
        <begin position="311"/>
        <end position="340"/>
    </location>
</feature>
<feature type="non-terminal residue" evidence="12">
    <location>
        <position position="1"/>
    </location>
</feature>
<dbReference type="PANTHER" id="PTHR45783">
    <property type="entry name" value="KINESIN LIGHT CHAIN"/>
    <property type="match status" value="1"/>
</dbReference>
<dbReference type="GO" id="GO:0005737">
    <property type="term" value="C:cytoplasm"/>
    <property type="evidence" value="ECO:0007669"/>
    <property type="project" value="TreeGrafter"/>
</dbReference>
<keyword evidence="11" id="KW-0732">Signal</keyword>
<accession>A0A813HZZ3</accession>
<keyword evidence="3" id="KW-0963">Cytoplasm</keyword>
<name>A0A813HZZ3_POLGL</name>
<evidence type="ECO:0000256" key="9">
    <source>
        <dbReference type="ARBA" id="ARBA00023212"/>
    </source>
</evidence>
<keyword evidence="5" id="KW-0677">Repeat</keyword>
<dbReference type="GO" id="GO:0005874">
    <property type="term" value="C:microtubule"/>
    <property type="evidence" value="ECO:0007669"/>
    <property type="project" value="UniProtKB-KW"/>
</dbReference>
<dbReference type="SUPFAM" id="SSF48452">
    <property type="entry name" value="TPR-like"/>
    <property type="match status" value="1"/>
</dbReference>
<evidence type="ECO:0000256" key="5">
    <source>
        <dbReference type="ARBA" id="ARBA00022737"/>
    </source>
</evidence>
<gene>
    <name evidence="12" type="ORF">PGLA2088_LOCUS2774</name>
</gene>
<proteinExistence type="inferred from homology"/>
<dbReference type="SMART" id="SM00028">
    <property type="entry name" value="TPR"/>
    <property type="match status" value="3"/>
</dbReference>
<evidence type="ECO:0000256" key="3">
    <source>
        <dbReference type="ARBA" id="ARBA00022490"/>
    </source>
</evidence>
<dbReference type="AlphaFoldDB" id="A0A813HZZ3"/>
<evidence type="ECO:0000256" key="8">
    <source>
        <dbReference type="ARBA" id="ARBA00023175"/>
    </source>
</evidence>
<keyword evidence="9" id="KW-0206">Cytoskeleton</keyword>
<comment type="caution">
    <text evidence="12">The sequence shown here is derived from an EMBL/GenBank/DDBJ whole genome shotgun (WGS) entry which is preliminary data.</text>
</comment>
<organism evidence="12 13">
    <name type="scientific">Polarella glacialis</name>
    <name type="common">Dinoflagellate</name>
    <dbReference type="NCBI Taxonomy" id="89957"/>
    <lineage>
        <taxon>Eukaryota</taxon>
        <taxon>Sar</taxon>
        <taxon>Alveolata</taxon>
        <taxon>Dinophyceae</taxon>
        <taxon>Suessiales</taxon>
        <taxon>Suessiaceae</taxon>
        <taxon>Polarella</taxon>
    </lineage>
</organism>
<keyword evidence="8" id="KW-0505">Motor protein</keyword>
<comment type="similarity">
    <text evidence="2">Belongs to the kinesin light chain family.</text>
</comment>
<dbReference type="Gene3D" id="1.25.40.10">
    <property type="entry name" value="Tetratricopeptide repeat domain"/>
    <property type="match status" value="1"/>
</dbReference>
<dbReference type="GO" id="GO:0019894">
    <property type="term" value="F:kinesin binding"/>
    <property type="evidence" value="ECO:0007669"/>
    <property type="project" value="TreeGrafter"/>
</dbReference>
<sequence>MGGPPARRGPLHRGIVFVLFAAPAAQFLAFCGPHGQQQQQPRQQQPRQRQQQQQQAAGSTQEVRTLRLAKGFGSGSSEEPLVKSEQEQWATKRGNQRSTDGVDFFNQAQDAVKAGEHEKALPLYRKARVAFGKAAGKGSLDYARVCSNLASTFLQLGNATRATDLYSESQEAFASAVGEAHPEYAACLRNLARLKRSAGDFVEAEALTKKAMNIYAGDLVANHKEYTETLKFLAAIYKETRRIEMVQPLLLEVQPRAFGEGPAEAEIRHLCGSSWLVPSSSYAEEDGRRFLFDFKRRGPNKEVAGTVGAVLSPEDQPLGAEASSSSAASSRRAGSSAGEGQVLLDEESAGLRRIVGHVAGRTHNFRRRSWRDEKLRLLASRLSLGSLKVHARESEEGLGKDDGMEAYVDPGLQVLVEVVSTMRPFGFRGRPDEAEAGFLACVPWLEAQLSKQALAQLHQQLDLLVDDWATPMRVSASQLHGPITSCWLSFCFDGHRWPLWPAFELALRLVLGALSAVAIAFPGPWRMLSLA</sequence>